<dbReference type="PROSITE" id="PS50851">
    <property type="entry name" value="CHEW"/>
    <property type="match status" value="1"/>
</dbReference>
<dbReference type="Pfam" id="PF01584">
    <property type="entry name" value="CheW"/>
    <property type="match status" value="1"/>
</dbReference>
<feature type="domain" description="CheW-like" evidence="1">
    <location>
        <begin position="14"/>
        <end position="160"/>
    </location>
</feature>
<dbReference type="RefSeq" id="WP_110400939.1">
    <property type="nucleotide sequence ID" value="NZ_QJJS01000009.1"/>
</dbReference>
<dbReference type="PANTHER" id="PTHR22617">
    <property type="entry name" value="CHEMOTAXIS SENSOR HISTIDINE KINASE-RELATED"/>
    <property type="match status" value="1"/>
</dbReference>
<reference evidence="2 3" key="1">
    <citation type="submission" date="2018-05" db="EMBL/GenBank/DDBJ databases">
        <title>Genomic Encyclopedia of Type Strains, Phase IV (KMG-IV): sequencing the most valuable type-strain genomes for metagenomic binning, comparative biology and taxonomic classification.</title>
        <authorList>
            <person name="Goeker M."/>
        </authorList>
    </citation>
    <scope>NUCLEOTIDE SEQUENCE [LARGE SCALE GENOMIC DNA]</scope>
    <source>
        <strain evidence="2 3">DSM 566</strain>
    </source>
</reference>
<gene>
    <name evidence="2" type="ORF">C7444_10974</name>
</gene>
<accession>A0A318HAA4</accession>
<dbReference type="SMART" id="SM00260">
    <property type="entry name" value="CheW"/>
    <property type="match status" value="1"/>
</dbReference>
<dbReference type="InterPro" id="IPR039315">
    <property type="entry name" value="CheW"/>
</dbReference>
<dbReference type="GO" id="GO:0007165">
    <property type="term" value="P:signal transduction"/>
    <property type="evidence" value="ECO:0007669"/>
    <property type="project" value="InterPro"/>
</dbReference>
<dbReference type="Gene3D" id="2.30.30.40">
    <property type="entry name" value="SH3 Domains"/>
    <property type="match status" value="1"/>
</dbReference>
<dbReference type="AlphaFoldDB" id="A0A318HAA4"/>
<dbReference type="OrthoDB" id="9790406at2"/>
<comment type="caution">
    <text evidence="2">The sequence shown here is derived from an EMBL/GenBank/DDBJ whole genome shotgun (WGS) entry which is preliminary data.</text>
</comment>
<sequence length="173" mass="19001">MHAQTPDGEHSAPTLQFLRFALEQELCAVRIDAVREILEVGQMTPLPLMPSFVRGVMNLRGAVVPVIDLGARLGLPPTTVGRRTCVVIVDVPDQEQQGHHTLGVLVDAVHEVFDTRSVDLEAVPRLGTRIRPEFIRHMVRVRGQATPDLDLRAILDHNALAELIGAHSLAAMH</sequence>
<dbReference type="Gene3D" id="2.40.50.180">
    <property type="entry name" value="CheA-289, Domain 4"/>
    <property type="match status" value="1"/>
</dbReference>
<organism evidence="2 3">
    <name type="scientific">Sphaerotilus hippei</name>
    <dbReference type="NCBI Taxonomy" id="744406"/>
    <lineage>
        <taxon>Bacteria</taxon>
        <taxon>Pseudomonadati</taxon>
        <taxon>Pseudomonadota</taxon>
        <taxon>Betaproteobacteria</taxon>
        <taxon>Burkholderiales</taxon>
        <taxon>Sphaerotilaceae</taxon>
        <taxon>Sphaerotilus</taxon>
    </lineage>
</organism>
<evidence type="ECO:0000259" key="1">
    <source>
        <dbReference type="PROSITE" id="PS50851"/>
    </source>
</evidence>
<evidence type="ECO:0000313" key="2">
    <source>
        <dbReference type="EMBL" id="PXW95505.1"/>
    </source>
</evidence>
<dbReference type="InterPro" id="IPR002545">
    <property type="entry name" value="CheW-lke_dom"/>
</dbReference>
<proteinExistence type="predicted"/>
<dbReference type="PANTHER" id="PTHR22617:SF41">
    <property type="entry name" value="CHEMOTAXIS SIGNAL TRANSDUCTION SYSTEM ADAPTOR PROTEIN CHEW"/>
    <property type="match status" value="1"/>
</dbReference>
<dbReference type="GO" id="GO:0005829">
    <property type="term" value="C:cytosol"/>
    <property type="evidence" value="ECO:0007669"/>
    <property type="project" value="TreeGrafter"/>
</dbReference>
<dbReference type="InterPro" id="IPR036061">
    <property type="entry name" value="CheW-like_dom_sf"/>
</dbReference>
<keyword evidence="3" id="KW-1185">Reference proteome</keyword>
<name>A0A318HAA4_9BURK</name>
<dbReference type="EMBL" id="QJJS01000009">
    <property type="protein sequence ID" value="PXW95505.1"/>
    <property type="molecule type" value="Genomic_DNA"/>
</dbReference>
<dbReference type="GO" id="GO:0006935">
    <property type="term" value="P:chemotaxis"/>
    <property type="evidence" value="ECO:0007669"/>
    <property type="project" value="InterPro"/>
</dbReference>
<dbReference type="Proteomes" id="UP000247811">
    <property type="component" value="Unassembled WGS sequence"/>
</dbReference>
<evidence type="ECO:0000313" key="3">
    <source>
        <dbReference type="Proteomes" id="UP000247811"/>
    </source>
</evidence>
<protein>
    <submittedName>
        <fullName evidence="2">Purine-binding chemotaxis protein CheW</fullName>
    </submittedName>
</protein>
<dbReference type="SUPFAM" id="SSF50341">
    <property type="entry name" value="CheW-like"/>
    <property type="match status" value="1"/>
</dbReference>